<comment type="similarity">
    <text evidence="2">Belongs to the SUA5 family.</text>
</comment>
<keyword evidence="9" id="KW-0067">ATP-binding</keyword>
<keyword evidence="7" id="KW-0548">Nucleotidyltransferase</keyword>
<evidence type="ECO:0000256" key="9">
    <source>
        <dbReference type="ARBA" id="ARBA00022840"/>
    </source>
</evidence>
<protein>
    <recommendedName>
        <fullName evidence="10">L-threonylcarbamoyladenylate synthase</fullName>
        <ecNumber evidence="3">2.7.7.87</ecNumber>
    </recommendedName>
    <alternativeName>
        <fullName evidence="10">L-threonylcarbamoyladenylate synthase</fullName>
    </alternativeName>
</protein>
<evidence type="ECO:0000256" key="8">
    <source>
        <dbReference type="ARBA" id="ARBA00022741"/>
    </source>
</evidence>
<dbReference type="PROSITE" id="PS51163">
    <property type="entry name" value="YRDC"/>
    <property type="match status" value="1"/>
</dbReference>
<evidence type="ECO:0000256" key="2">
    <source>
        <dbReference type="ARBA" id="ARBA00007663"/>
    </source>
</evidence>
<dbReference type="PANTHER" id="PTHR17490">
    <property type="entry name" value="SUA5"/>
    <property type="match status" value="1"/>
</dbReference>
<dbReference type="PANTHER" id="PTHR17490:SF16">
    <property type="entry name" value="THREONYLCARBAMOYL-AMP SYNTHASE"/>
    <property type="match status" value="1"/>
</dbReference>
<dbReference type="AlphaFoldDB" id="A0A1F6W1Q7"/>
<dbReference type="Proteomes" id="UP000179275">
    <property type="component" value="Unassembled WGS sequence"/>
</dbReference>
<evidence type="ECO:0000256" key="4">
    <source>
        <dbReference type="ARBA" id="ARBA00022490"/>
    </source>
</evidence>
<evidence type="ECO:0000256" key="1">
    <source>
        <dbReference type="ARBA" id="ARBA00004496"/>
    </source>
</evidence>
<dbReference type="InterPro" id="IPR050156">
    <property type="entry name" value="TC-AMP_synthase_SUA5"/>
</dbReference>
<evidence type="ECO:0000256" key="6">
    <source>
        <dbReference type="ARBA" id="ARBA00022694"/>
    </source>
</evidence>
<dbReference type="EMBL" id="MFUG01000016">
    <property type="protein sequence ID" value="OGI75716.1"/>
    <property type="molecule type" value="Genomic_DNA"/>
</dbReference>
<dbReference type="InterPro" id="IPR006070">
    <property type="entry name" value="Sua5-like_dom"/>
</dbReference>
<comment type="caution">
    <text evidence="13">The sequence shown here is derived from an EMBL/GenBank/DDBJ whole genome shotgun (WGS) entry which is preliminary data.</text>
</comment>
<organism evidence="13 14">
    <name type="scientific">Candidatus Nomurabacteria bacterium RIFCSPHIGHO2_02_FULL_42_19</name>
    <dbReference type="NCBI Taxonomy" id="1801756"/>
    <lineage>
        <taxon>Bacteria</taxon>
        <taxon>Candidatus Nomuraibacteriota</taxon>
    </lineage>
</organism>
<sequence>MWGDQENKNLIKILRGGGVAVMPTDTLYGMVGSAQNVSVVNRIYALRKRNPKKPCIILIGDISELKNFSINISEKQKEKLKKYWSFSPTQDLRPISVVLDCPDESFSYLHRGTKTLAFRLPAIKELRDLLLETGPLIAPSANPEGLLPAKTIEEAKKYFNDSVDLYIDGGMLAGEASKVVRLHPDGSVSILR</sequence>
<dbReference type="GO" id="GO:0061710">
    <property type="term" value="F:L-threonylcarbamoyladenylate synthase"/>
    <property type="evidence" value="ECO:0007669"/>
    <property type="project" value="UniProtKB-EC"/>
</dbReference>
<evidence type="ECO:0000259" key="12">
    <source>
        <dbReference type="PROSITE" id="PS51163"/>
    </source>
</evidence>
<feature type="domain" description="YrdC-like" evidence="12">
    <location>
        <begin position="4"/>
        <end position="192"/>
    </location>
</feature>
<dbReference type="GO" id="GO:0008033">
    <property type="term" value="P:tRNA processing"/>
    <property type="evidence" value="ECO:0007669"/>
    <property type="project" value="UniProtKB-KW"/>
</dbReference>
<gene>
    <name evidence="13" type="ORF">A3C67_02925</name>
</gene>
<dbReference type="EC" id="2.7.7.87" evidence="3"/>
<evidence type="ECO:0000313" key="14">
    <source>
        <dbReference type="Proteomes" id="UP000179275"/>
    </source>
</evidence>
<dbReference type="InterPro" id="IPR017945">
    <property type="entry name" value="DHBP_synth_RibB-like_a/b_dom"/>
</dbReference>
<dbReference type="GO" id="GO:0000049">
    <property type="term" value="F:tRNA binding"/>
    <property type="evidence" value="ECO:0007669"/>
    <property type="project" value="TreeGrafter"/>
</dbReference>
<keyword evidence="4" id="KW-0963">Cytoplasm</keyword>
<evidence type="ECO:0000256" key="11">
    <source>
        <dbReference type="ARBA" id="ARBA00048366"/>
    </source>
</evidence>
<comment type="catalytic activity">
    <reaction evidence="11">
        <text>L-threonine + hydrogencarbonate + ATP = L-threonylcarbamoyladenylate + diphosphate + H2O</text>
        <dbReference type="Rhea" id="RHEA:36407"/>
        <dbReference type="ChEBI" id="CHEBI:15377"/>
        <dbReference type="ChEBI" id="CHEBI:17544"/>
        <dbReference type="ChEBI" id="CHEBI:30616"/>
        <dbReference type="ChEBI" id="CHEBI:33019"/>
        <dbReference type="ChEBI" id="CHEBI:57926"/>
        <dbReference type="ChEBI" id="CHEBI:73682"/>
        <dbReference type="EC" id="2.7.7.87"/>
    </reaction>
</comment>
<evidence type="ECO:0000256" key="7">
    <source>
        <dbReference type="ARBA" id="ARBA00022695"/>
    </source>
</evidence>
<dbReference type="Gene3D" id="3.90.870.10">
    <property type="entry name" value="DHBP synthase"/>
    <property type="match status" value="1"/>
</dbReference>
<dbReference type="GO" id="GO:0003725">
    <property type="term" value="F:double-stranded RNA binding"/>
    <property type="evidence" value="ECO:0007669"/>
    <property type="project" value="InterPro"/>
</dbReference>
<dbReference type="GO" id="GO:0006450">
    <property type="term" value="P:regulation of translational fidelity"/>
    <property type="evidence" value="ECO:0007669"/>
    <property type="project" value="TreeGrafter"/>
</dbReference>
<comment type="subcellular location">
    <subcellularLocation>
        <location evidence="1">Cytoplasm</location>
    </subcellularLocation>
</comment>
<dbReference type="SUPFAM" id="SSF55821">
    <property type="entry name" value="YrdC/RibB"/>
    <property type="match status" value="1"/>
</dbReference>
<reference evidence="13 14" key="1">
    <citation type="journal article" date="2016" name="Nat. Commun.">
        <title>Thousands of microbial genomes shed light on interconnected biogeochemical processes in an aquifer system.</title>
        <authorList>
            <person name="Anantharaman K."/>
            <person name="Brown C.T."/>
            <person name="Hug L.A."/>
            <person name="Sharon I."/>
            <person name="Castelle C.J."/>
            <person name="Probst A.J."/>
            <person name="Thomas B.C."/>
            <person name="Singh A."/>
            <person name="Wilkins M.J."/>
            <person name="Karaoz U."/>
            <person name="Brodie E.L."/>
            <person name="Williams K.H."/>
            <person name="Hubbard S.S."/>
            <person name="Banfield J.F."/>
        </authorList>
    </citation>
    <scope>NUCLEOTIDE SEQUENCE [LARGE SCALE GENOMIC DNA]</scope>
</reference>
<keyword evidence="5" id="KW-0808">Transferase</keyword>
<evidence type="ECO:0000256" key="10">
    <source>
        <dbReference type="ARBA" id="ARBA00029774"/>
    </source>
</evidence>
<evidence type="ECO:0000313" key="13">
    <source>
        <dbReference type="EMBL" id="OGI75716.1"/>
    </source>
</evidence>
<evidence type="ECO:0000256" key="5">
    <source>
        <dbReference type="ARBA" id="ARBA00022679"/>
    </source>
</evidence>
<dbReference type="Pfam" id="PF01300">
    <property type="entry name" value="Sua5_yciO_yrdC"/>
    <property type="match status" value="1"/>
</dbReference>
<keyword evidence="6" id="KW-0819">tRNA processing</keyword>
<dbReference type="GO" id="GO:0005524">
    <property type="term" value="F:ATP binding"/>
    <property type="evidence" value="ECO:0007669"/>
    <property type="project" value="UniProtKB-KW"/>
</dbReference>
<dbReference type="GO" id="GO:0005737">
    <property type="term" value="C:cytoplasm"/>
    <property type="evidence" value="ECO:0007669"/>
    <property type="project" value="UniProtKB-SubCell"/>
</dbReference>
<name>A0A1F6W1Q7_9BACT</name>
<dbReference type="STRING" id="1801756.A3C67_02925"/>
<keyword evidence="8" id="KW-0547">Nucleotide-binding</keyword>
<accession>A0A1F6W1Q7</accession>
<proteinExistence type="inferred from homology"/>
<evidence type="ECO:0000256" key="3">
    <source>
        <dbReference type="ARBA" id="ARBA00012584"/>
    </source>
</evidence>